<dbReference type="InterPro" id="IPR002758">
    <property type="entry name" value="Cation_antiport_E"/>
</dbReference>
<keyword evidence="6 7" id="KW-0472">Membrane</keyword>
<dbReference type="Pfam" id="PF01899">
    <property type="entry name" value="MNHE"/>
    <property type="match status" value="1"/>
</dbReference>
<evidence type="ECO:0000256" key="7">
    <source>
        <dbReference type="SAM" id="Phobius"/>
    </source>
</evidence>
<keyword evidence="3" id="KW-1003">Cell membrane</keyword>
<reference evidence="8 9" key="1">
    <citation type="submission" date="2014-08" db="EMBL/GenBank/DDBJ databases">
        <title>Fervidobacterium pennivorans DYC genome.</title>
        <authorList>
            <person name="Wushke S."/>
        </authorList>
    </citation>
    <scope>NUCLEOTIDE SEQUENCE [LARGE SCALE GENOMIC DNA]</scope>
    <source>
        <strain evidence="8 9">DYC</strain>
    </source>
</reference>
<evidence type="ECO:0000313" key="9">
    <source>
        <dbReference type="Proteomes" id="UP000077096"/>
    </source>
</evidence>
<dbReference type="PANTHER" id="PTHR34584">
    <property type="entry name" value="NA(+)/H(+) ANTIPORTER SUBUNIT E1"/>
    <property type="match status" value="1"/>
</dbReference>
<protein>
    <submittedName>
        <fullName evidence="8">Cation:proton antiporter</fullName>
    </submittedName>
</protein>
<evidence type="ECO:0000256" key="4">
    <source>
        <dbReference type="ARBA" id="ARBA00022692"/>
    </source>
</evidence>
<comment type="similarity">
    <text evidence="2">Belongs to the CPA3 antiporters (TC 2.A.63) subunit E family.</text>
</comment>
<evidence type="ECO:0000256" key="3">
    <source>
        <dbReference type="ARBA" id="ARBA00022475"/>
    </source>
</evidence>
<sequence>MFVSFSVFIVTFFTWLILTWTIDPQEIIVGLIVSFVVSLIFKKYYNIKLNGKFIPGLFKFLFIYVPVFVWEMLKANLDVASRVVEPKVRVKPGFVRIKTGLKGDVAKLTLANSITLTPGTITVDIKDDELYVHWIDVKGTDEESKKEFYGRFERILKGVYE</sequence>
<dbReference type="PATRIC" id="fig|93466.3.peg.1562"/>
<proteinExistence type="inferred from homology"/>
<dbReference type="GO" id="GO:0005886">
    <property type="term" value="C:plasma membrane"/>
    <property type="evidence" value="ECO:0007669"/>
    <property type="project" value="UniProtKB-SubCell"/>
</dbReference>
<keyword evidence="5 7" id="KW-1133">Transmembrane helix</keyword>
<dbReference type="KEGG" id="fng:JM64_07385"/>
<feature type="transmembrane region" description="Helical" evidence="7">
    <location>
        <begin position="57"/>
        <end position="73"/>
    </location>
</feature>
<evidence type="ECO:0000256" key="1">
    <source>
        <dbReference type="ARBA" id="ARBA00004651"/>
    </source>
</evidence>
<dbReference type="AlphaFoldDB" id="A0A172T4M2"/>
<evidence type="ECO:0000256" key="2">
    <source>
        <dbReference type="ARBA" id="ARBA00006228"/>
    </source>
</evidence>
<evidence type="ECO:0000256" key="5">
    <source>
        <dbReference type="ARBA" id="ARBA00022989"/>
    </source>
</evidence>
<dbReference type="GO" id="GO:0008324">
    <property type="term" value="F:monoatomic cation transmembrane transporter activity"/>
    <property type="evidence" value="ECO:0007669"/>
    <property type="project" value="InterPro"/>
</dbReference>
<evidence type="ECO:0000256" key="6">
    <source>
        <dbReference type="ARBA" id="ARBA00023136"/>
    </source>
</evidence>
<accession>A0A172T4M2</accession>
<feature type="transmembrane region" description="Helical" evidence="7">
    <location>
        <begin position="5"/>
        <end position="22"/>
    </location>
</feature>
<comment type="subcellular location">
    <subcellularLocation>
        <location evidence="1">Cell membrane</location>
        <topology evidence="1">Multi-pass membrane protein</topology>
    </subcellularLocation>
</comment>
<dbReference type="Proteomes" id="UP000077096">
    <property type="component" value="Chromosome"/>
</dbReference>
<dbReference type="EMBL" id="CP011393">
    <property type="protein sequence ID" value="ANE41793.1"/>
    <property type="molecule type" value="Genomic_DNA"/>
</dbReference>
<organism evidence="8 9">
    <name type="scientific">Fervidobacterium pennivorans</name>
    <dbReference type="NCBI Taxonomy" id="93466"/>
    <lineage>
        <taxon>Bacteria</taxon>
        <taxon>Thermotogati</taxon>
        <taxon>Thermotogota</taxon>
        <taxon>Thermotogae</taxon>
        <taxon>Thermotogales</taxon>
        <taxon>Fervidobacteriaceae</taxon>
        <taxon>Fervidobacterium</taxon>
    </lineage>
</organism>
<dbReference type="PIRSF" id="PIRSF019239">
    <property type="entry name" value="MrpE"/>
    <property type="match status" value="1"/>
</dbReference>
<gene>
    <name evidence="8" type="ORF">JM64_07385</name>
</gene>
<name>A0A172T4M2_FERPE</name>
<feature type="transmembrane region" description="Helical" evidence="7">
    <location>
        <begin position="28"/>
        <end position="45"/>
    </location>
</feature>
<dbReference type="PANTHER" id="PTHR34584:SF1">
    <property type="entry name" value="NA(+)_H(+) ANTIPORTER SUBUNIT E1"/>
    <property type="match status" value="1"/>
</dbReference>
<evidence type="ECO:0000313" key="8">
    <source>
        <dbReference type="EMBL" id="ANE41793.1"/>
    </source>
</evidence>
<keyword evidence="4 7" id="KW-0812">Transmembrane</keyword>